<organism evidence="1 2">
    <name type="scientific">Streptomyces flaveolus</name>
    <dbReference type="NCBI Taxonomy" id="67297"/>
    <lineage>
        <taxon>Bacteria</taxon>
        <taxon>Bacillati</taxon>
        <taxon>Actinomycetota</taxon>
        <taxon>Actinomycetes</taxon>
        <taxon>Kitasatosporales</taxon>
        <taxon>Streptomycetaceae</taxon>
        <taxon>Streptomyces</taxon>
    </lineage>
</organism>
<evidence type="ECO:0000313" key="2">
    <source>
        <dbReference type="Proteomes" id="UP001490330"/>
    </source>
</evidence>
<comment type="caution">
    <text evidence="1">The sequence shown here is derived from an EMBL/GenBank/DDBJ whole genome shotgun (WGS) entry which is preliminary data.</text>
</comment>
<sequence>MASIVLGTPTSSAATSPLDASTITFSGTPDGTVKTTRKVSVPAGGGLGVYGKNTDSSADLFHTRLEFDIYSDDGRNVTDQFVTDYLNMGEVINQRVPVSNAHSYYIRVECKVIIGIGYDGCDGTFTISSWA</sequence>
<gene>
    <name evidence="1" type="ORF">ABT322_14765</name>
</gene>
<reference evidence="1 2" key="1">
    <citation type="submission" date="2024-06" db="EMBL/GenBank/DDBJ databases">
        <title>The Natural Products Discovery Center: Release of the First 8490 Sequenced Strains for Exploring Actinobacteria Biosynthetic Diversity.</title>
        <authorList>
            <person name="Kalkreuter E."/>
            <person name="Kautsar S.A."/>
            <person name="Yang D."/>
            <person name="Bader C.D."/>
            <person name="Teijaro C.N."/>
            <person name="Fluegel L."/>
            <person name="Davis C.M."/>
            <person name="Simpson J.R."/>
            <person name="Lauterbach L."/>
            <person name="Steele A.D."/>
            <person name="Gui C."/>
            <person name="Meng S."/>
            <person name="Li G."/>
            <person name="Viehrig K."/>
            <person name="Ye F."/>
            <person name="Su P."/>
            <person name="Kiefer A.F."/>
            <person name="Nichols A."/>
            <person name="Cepeda A.J."/>
            <person name="Yan W."/>
            <person name="Fan B."/>
            <person name="Jiang Y."/>
            <person name="Adhikari A."/>
            <person name="Zheng C.-J."/>
            <person name="Schuster L."/>
            <person name="Cowan T.M."/>
            <person name="Smanski M.J."/>
            <person name="Chevrette M.G."/>
            <person name="De Carvalho L.P.S."/>
            <person name="Shen B."/>
        </authorList>
    </citation>
    <scope>NUCLEOTIDE SEQUENCE [LARGE SCALE GENOMIC DNA]</scope>
    <source>
        <strain evidence="1 2">NPDC000632</strain>
    </source>
</reference>
<evidence type="ECO:0008006" key="3">
    <source>
        <dbReference type="Google" id="ProtNLM"/>
    </source>
</evidence>
<protein>
    <recommendedName>
        <fullName evidence="3">Secreted protein</fullName>
    </recommendedName>
</protein>
<dbReference type="Proteomes" id="UP001490330">
    <property type="component" value="Unassembled WGS sequence"/>
</dbReference>
<name>A0ABV1VGA7_9ACTN</name>
<dbReference type="EMBL" id="JBEPCV010000012">
    <property type="protein sequence ID" value="MER6905015.1"/>
    <property type="molecule type" value="Genomic_DNA"/>
</dbReference>
<proteinExistence type="predicted"/>
<keyword evidence="2" id="KW-1185">Reference proteome</keyword>
<dbReference type="RefSeq" id="WP_350716650.1">
    <property type="nucleotide sequence ID" value="NZ_JBEPCO010000005.1"/>
</dbReference>
<accession>A0ABV1VGA7</accession>
<evidence type="ECO:0000313" key="1">
    <source>
        <dbReference type="EMBL" id="MER6905015.1"/>
    </source>
</evidence>